<sequence>MKPEHRNVYGAERSPPGARCRTGSRSAVGRRRQPSCRCYGSPSFRSFRPPSPPPLPDSDTRGSVGETAKASAWARVERGPAVSTRAGCLPLGRQMVRNSASSLHHSLRSLLGRPTESPTPPYTHPPPLLHAAATASVDGPVSGGTTCRVSTGTDPCCTPGLHRKSITPELSSDMSKVHFIDRGARAV</sequence>
<evidence type="ECO:0000313" key="2">
    <source>
        <dbReference type="EMBL" id="KAJ8368277.1"/>
    </source>
</evidence>
<proteinExistence type="predicted"/>
<dbReference type="AlphaFoldDB" id="A0A9Q1FVA5"/>
<accession>A0A9Q1FVA5</accession>
<keyword evidence="3" id="KW-1185">Reference proteome</keyword>
<protein>
    <submittedName>
        <fullName evidence="2">Uncharacterized protein</fullName>
    </submittedName>
</protein>
<gene>
    <name evidence="2" type="ORF">SKAU_G00083050</name>
</gene>
<name>A0A9Q1FVA5_SYNKA</name>
<dbReference type="EMBL" id="JAINUF010000003">
    <property type="protein sequence ID" value="KAJ8368277.1"/>
    <property type="molecule type" value="Genomic_DNA"/>
</dbReference>
<organism evidence="2 3">
    <name type="scientific">Synaphobranchus kaupii</name>
    <name type="common">Kaup's arrowtooth eel</name>
    <dbReference type="NCBI Taxonomy" id="118154"/>
    <lineage>
        <taxon>Eukaryota</taxon>
        <taxon>Metazoa</taxon>
        <taxon>Chordata</taxon>
        <taxon>Craniata</taxon>
        <taxon>Vertebrata</taxon>
        <taxon>Euteleostomi</taxon>
        <taxon>Actinopterygii</taxon>
        <taxon>Neopterygii</taxon>
        <taxon>Teleostei</taxon>
        <taxon>Anguilliformes</taxon>
        <taxon>Synaphobranchidae</taxon>
        <taxon>Synaphobranchus</taxon>
    </lineage>
</organism>
<comment type="caution">
    <text evidence="2">The sequence shown here is derived from an EMBL/GenBank/DDBJ whole genome shotgun (WGS) entry which is preliminary data.</text>
</comment>
<dbReference type="Proteomes" id="UP001152622">
    <property type="component" value="Chromosome 3"/>
</dbReference>
<reference evidence="2" key="1">
    <citation type="journal article" date="2023" name="Science">
        <title>Genome structures resolve the early diversification of teleost fishes.</title>
        <authorList>
            <person name="Parey E."/>
            <person name="Louis A."/>
            <person name="Montfort J."/>
            <person name="Bouchez O."/>
            <person name="Roques C."/>
            <person name="Iampietro C."/>
            <person name="Lluch J."/>
            <person name="Castinel A."/>
            <person name="Donnadieu C."/>
            <person name="Desvignes T."/>
            <person name="Floi Bucao C."/>
            <person name="Jouanno E."/>
            <person name="Wen M."/>
            <person name="Mejri S."/>
            <person name="Dirks R."/>
            <person name="Jansen H."/>
            <person name="Henkel C."/>
            <person name="Chen W.J."/>
            <person name="Zahm M."/>
            <person name="Cabau C."/>
            <person name="Klopp C."/>
            <person name="Thompson A.W."/>
            <person name="Robinson-Rechavi M."/>
            <person name="Braasch I."/>
            <person name="Lecointre G."/>
            <person name="Bobe J."/>
            <person name="Postlethwait J.H."/>
            <person name="Berthelot C."/>
            <person name="Roest Crollius H."/>
            <person name="Guiguen Y."/>
        </authorList>
    </citation>
    <scope>NUCLEOTIDE SEQUENCE</scope>
    <source>
        <strain evidence="2">WJC10195</strain>
    </source>
</reference>
<feature type="region of interest" description="Disordered" evidence="1">
    <location>
        <begin position="1"/>
        <end position="72"/>
    </location>
</feature>
<evidence type="ECO:0000256" key="1">
    <source>
        <dbReference type="SAM" id="MobiDB-lite"/>
    </source>
</evidence>
<evidence type="ECO:0000313" key="3">
    <source>
        <dbReference type="Proteomes" id="UP001152622"/>
    </source>
</evidence>